<sequence length="166" mass="18794">MAKIRTDLPFVIPTTNQLPDKATVQNTGVTMQMPLRLGLKRDGSDLWTLPIEPLISMRGRNIIVRRNISKKKGIGSVKEIWSQDDYTIRIRGIFMSSVEGEMPESNLSTLKQLLEAKQSLTISCKLTDIMGVTLFAPEEWELPETSGLKNQYFQISGYSDQDFELI</sequence>
<keyword evidence="3" id="KW-1185">Reference proteome</keyword>
<gene>
    <name evidence="2" type="ORF">ACFPMF_01700</name>
</gene>
<dbReference type="Pfam" id="PF19512">
    <property type="entry name" value="DUF6046"/>
    <property type="match status" value="1"/>
</dbReference>
<accession>A0ABW0I5Y8</accession>
<dbReference type="InterPro" id="IPR046109">
    <property type="entry name" value="DUF6046"/>
</dbReference>
<evidence type="ECO:0000313" key="2">
    <source>
        <dbReference type="EMBL" id="MFC5408005.1"/>
    </source>
</evidence>
<evidence type="ECO:0000313" key="3">
    <source>
        <dbReference type="Proteomes" id="UP001596106"/>
    </source>
</evidence>
<dbReference type="RefSeq" id="WP_379840695.1">
    <property type="nucleotide sequence ID" value="NZ_JBHSMA010000001.1"/>
</dbReference>
<feature type="domain" description="DUF6046" evidence="1">
    <location>
        <begin position="49"/>
        <end position="165"/>
    </location>
</feature>
<comment type="caution">
    <text evidence="2">The sequence shown here is derived from an EMBL/GenBank/DDBJ whole genome shotgun (WGS) entry which is preliminary data.</text>
</comment>
<protein>
    <submittedName>
        <fullName evidence="2">DUF6046 domain-containing protein</fullName>
    </submittedName>
</protein>
<reference evidence="3" key="1">
    <citation type="journal article" date="2019" name="Int. J. Syst. Evol. Microbiol.">
        <title>The Global Catalogue of Microorganisms (GCM) 10K type strain sequencing project: providing services to taxonomists for standard genome sequencing and annotation.</title>
        <authorList>
            <consortium name="The Broad Institute Genomics Platform"/>
            <consortium name="The Broad Institute Genome Sequencing Center for Infectious Disease"/>
            <person name="Wu L."/>
            <person name="Ma J."/>
        </authorList>
    </citation>
    <scope>NUCLEOTIDE SEQUENCE [LARGE SCALE GENOMIC DNA]</scope>
    <source>
        <strain evidence="3">CCUG 55250</strain>
    </source>
</reference>
<name>A0ABW0I5Y8_9BACT</name>
<dbReference type="Proteomes" id="UP001596106">
    <property type="component" value="Unassembled WGS sequence"/>
</dbReference>
<evidence type="ECO:0000259" key="1">
    <source>
        <dbReference type="Pfam" id="PF19512"/>
    </source>
</evidence>
<proteinExistence type="predicted"/>
<organism evidence="2 3">
    <name type="scientific">Larkinella bovis</name>
    <dbReference type="NCBI Taxonomy" id="683041"/>
    <lineage>
        <taxon>Bacteria</taxon>
        <taxon>Pseudomonadati</taxon>
        <taxon>Bacteroidota</taxon>
        <taxon>Cytophagia</taxon>
        <taxon>Cytophagales</taxon>
        <taxon>Spirosomataceae</taxon>
        <taxon>Larkinella</taxon>
    </lineage>
</organism>
<dbReference type="EMBL" id="JBHSMA010000001">
    <property type="protein sequence ID" value="MFC5408005.1"/>
    <property type="molecule type" value="Genomic_DNA"/>
</dbReference>